<dbReference type="AlphaFoldDB" id="A0AAW9WEM6"/>
<gene>
    <name evidence="6" type="ORF">GNE07_09825</name>
</gene>
<dbReference type="InterPro" id="IPR010982">
    <property type="entry name" value="Lambda_DNA-bd_dom_sf"/>
</dbReference>
<dbReference type="GO" id="GO:0000976">
    <property type="term" value="F:transcription cis-regulatory region binding"/>
    <property type="evidence" value="ECO:0007669"/>
    <property type="project" value="TreeGrafter"/>
</dbReference>
<dbReference type="Pfam" id="PF13377">
    <property type="entry name" value="Peripla_BP_3"/>
    <property type="match status" value="1"/>
</dbReference>
<dbReference type="Gene3D" id="3.40.50.2300">
    <property type="match status" value="2"/>
</dbReference>
<keyword evidence="4" id="KW-0804">Transcription</keyword>
<name>A0AAW9WEM6_9FIRM</name>
<dbReference type="RefSeq" id="WP_055650497.1">
    <property type="nucleotide sequence ID" value="NZ_CZAZ01000013.1"/>
</dbReference>
<accession>A0AAW9WEM6</accession>
<dbReference type="Pfam" id="PF00356">
    <property type="entry name" value="LacI"/>
    <property type="match status" value="1"/>
</dbReference>
<dbReference type="PROSITE" id="PS00356">
    <property type="entry name" value="HTH_LACI_1"/>
    <property type="match status" value="1"/>
</dbReference>
<dbReference type="PRINTS" id="PR00036">
    <property type="entry name" value="HTHLACI"/>
</dbReference>
<dbReference type="PANTHER" id="PTHR30146">
    <property type="entry name" value="LACI-RELATED TRANSCRIPTIONAL REPRESSOR"/>
    <property type="match status" value="1"/>
</dbReference>
<dbReference type="InterPro" id="IPR028082">
    <property type="entry name" value="Peripla_BP_I"/>
</dbReference>
<dbReference type="EMBL" id="WNME01000005">
    <property type="protein sequence ID" value="MUB63358.1"/>
    <property type="molecule type" value="Genomic_DNA"/>
</dbReference>
<evidence type="ECO:0000256" key="2">
    <source>
        <dbReference type="ARBA" id="ARBA00023015"/>
    </source>
</evidence>
<evidence type="ECO:0000256" key="4">
    <source>
        <dbReference type="ARBA" id="ARBA00023163"/>
    </source>
</evidence>
<dbReference type="InterPro" id="IPR000843">
    <property type="entry name" value="HTH_LacI"/>
</dbReference>
<dbReference type="Proteomes" id="UP000434223">
    <property type="component" value="Unassembled WGS sequence"/>
</dbReference>
<dbReference type="InterPro" id="IPR046335">
    <property type="entry name" value="LacI/GalR-like_sensor"/>
</dbReference>
<dbReference type="SMART" id="SM00354">
    <property type="entry name" value="HTH_LACI"/>
    <property type="match status" value="1"/>
</dbReference>
<proteinExistence type="predicted"/>
<keyword evidence="1" id="KW-0678">Repressor</keyword>
<feature type="domain" description="HTH lacI-type" evidence="5">
    <location>
        <begin position="4"/>
        <end position="58"/>
    </location>
</feature>
<sequence length="339" mass="37600">MADTTIVDVAHHAGVSIATVSRVLNGLPGVRPKTIEKVRKAVLECHYVPKQISRSLNYESNKVIGILVSDITNSHFSSLSKVVSNIMHEYGYRVVICSTNDDPEQELDLLQQMVDWHICGLILNTTSRINNFVTQLSQNIPIVLIERNINSDDFRGDCISSNNQSGVAMLTQHMLQHGHRKIGIINAESPVSSAMERFSGFVQTMKSVDITVDANYPYLYTSEHFNIDGGFLGGRYLMNLLDPPTGIIATNNSLALGLYKYLRINRIEVPEKVSVLSYGNIVNSELLYITPGFVTLDPFYIGDKAARCLLSRIAEPDLRNRSVIFEPALSPCNSVATIL</sequence>
<protein>
    <submittedName>
        <fullName evidence="6">LacI family DNA-binding transcriptional regulator</fullName>
    </submittedName>
</protein>
<comment type="caution">
    <text evidence="6">The sequence shown here is derived from an EMBL/GenBank/DDBJ whole genome shotgun (WGS) entry which is preliminary data.</text>
</comment>
<evidence type="ECO:0000256" key="1">
    <source>
        <dbReference type="ARBA" id="ARBA00022491"/>
    </source>
</evidence>
<evidence type="ECO:0000313" key="6">
    <source>
        <dbReference type="EMBL" id="MUB63358.1"/>
    </source>
</evidence>
<reference evidence="6 7" key="1">
    <citation type="submission" date="2019-09" db="EMBL/GenBank/DDBJ databases">
        <title>Draft genome sequencing of Hungatella hathewayi 123Y-2.</title>
        <authorList>
            <person name="Lv Q."/>
            <person name="Li S."/>
        </authorList>
    </citation>
    <scope>NUCLEOTIDE SEQUENCE [LARGE SCALE GENOMIC DNA]</scope>
    <source>
        <strain evidence="6 7">123Y-2</strain>
    </source>
</reference>
<organism evidence="6 7">
    <name type="scientific">Hungatella hathewayi</name>
    <dbReference type="NCBI Taxonomy" id="154046"/>
    <lineage>
        <taxon>Bacteria</taxon>
        <taxon>Bacillati</taxon>
        <taxon>Bacillota</taxon>
        <taxon>Clostridia</taxon>
        <taxon>Lachnospirales</taxon>
        <taxon>Lachnospiraceae</taxon>
        <taxon>Hungatella</taxon>
    </lineage>
</organism>
<dbReference type="Gene3D" id="1.10.260.40">
    <property type="entry name" value="lambda repressor-like DNA-binding domains"/>
    <property type="match status" value="1"/>
</dbReference>
<evidence type="ECO:0000313" key="7">
    <source>
        <dbReference type="Proteomes" id="UP000434223"/>
    </source>
</evidence>
<keyword evidence="3 6" id="KW-0238">DNA-binding</keyword>
<keyword evidence="2" id="KW-0805">Transcription regulation</keyword>
<dbReference type="PROSITE" id="PS50932">
    <property type="entry name" value="HTH_LACI_2"/>
    <property type="match status" value="1"/>
</dbReference>
<evidence type="ECO:0000259" key="5">
    <source>
        <dbReference type="PROSITE" id="PS50932"/>
    </source>
</evidence>
<dbReference type="PANTHER" id="PTHR30146:SF148">
    <property type="entry name" value="HTH-TYPE TRANSCRIPTIONAL REPRESSOR PURR-RELATED"/>
    <property type="match status" value="1"/>
</dbReference>
<dbReference type="SUPFAM" id="SSF53822">
    <property type="entry name" value="Periplasmic binding protein-like I"/>
    <property type="match status" value="1"/>
</dbReference>
<dbReference type="GO" id="GO:0003700">
    <property type="term" value="F:DNA-binding transcription factor activity"/>
    <property type="evidence" value="ECO:0007669"/>
    <property type="project" value="TreeGrafter"/>
</dbReference>
<dbReference type="CDD" id="cd06267">
    <property type="entry name" value="PBP1_LacI_sugar_binding-like"/>
    <property type="match status" value="1"/>
</dbReference>
<evidence type="ECO:0000256" key="3">
    <source>
        <dbReference type="ARBA" id="ARBA00023125"/>
    </source>
</evidence>
<dbReference type="CDD" id="cd01392">
    <property type="entry name" value="HTH_LacI"/>
    <property type="match status" value="1"/>
</dbReference>
<dbReference type="SUPFAM" id="SSF47413">
    <property type="entry name" value="lambda repressor-like DNA-binding domains"/>
    <property type="match status" value="1"/>
</dbReference>